<evidence type="ECO:0000313" key="3">
    <source>
        <dbReference type="EMBL" id="NML36816.1"/>
    </source>
</evidence>
<feature type="domain" description="Activator of Hsp90 ATPase homologue 1/2-like C-terminal" evidence="2">
    <location>
        <begin position="15"/>
        <end position="151"/>
    </location>
</feature>
<proteinExistence type="inferred from homology"/>
<organism evidence="3 4">
    <name type="scientific">Chitinophaga fulva</name>
    <dbReference type="NCBI Taxonomy" id="2728842"/>
    <lineage>
        <taxon>Bacteria</taxon>
        <taxon>Pseudomonadati</taxon>
        <taxon>Bacteroidota</taxon>
        <taxon>Chitinophagia</taxon>
        <taxon>Chitinophagales</taxon>
        <taxon>Chitinophagaceae</taxon>
        <taxon>Chitinophaga</taxon>
    </lineage>
</organism>
<evidence type="ECO:0000256" key="1">
    <source>
        <dbReference type="ARBA" id="ARBA00006817"/>
    </source>
</evidence>
<reference evidence="3 4" key="1">
    <citation type="submission" date="2020-04" db="EMBL/GenBank/DDBJ databases">
        <title>Chitinophaga sp. G-6-1-13 sp. nov., isolated from soil.</title>
        <authorList>
            <person name="Dahal R.H."/>
            <person name="Chaudhary D.K."/>
        </authorList>
    </citation>
    <scope>NUCLEOTIDE SEQUENCE [LARGE SCALE GENOMIC DNA]</scope>
    <source>
        <strain evidence="3 4">G-6-1-13</strain>
    </source>
</reference>
<dbReference type="SUPFAM" id="SSF55961">
    <property type="entry name" value="Bet v1-like"/>
    <property type="match status" value="1"/>
</dbReference>
<accession>A0A848GFE7</accession>
<comment type="similarity">
    <text evidence="1">Belongs to the AHA1 family.</text>
</comment>
<dbReference type="EMBL" id="JABBGC010000001">
    <property type="protein sequence ID" value="NML36816.1"/>
    <property type="molecule type" value="Genomic_DNA"/>
</dbReference>
<evidence type="ECO:0000313" key="4">
    <source>
        <dbReference type="Proteomes" id="UP000583266"/>
    </source>
</evidence>
<dbReference type="AlphaFoldDB" id="A0A848GFE7"/>
<dbReference type="InterPro" id="IPR023393">
    <property type="entry name" value="START-like_dom_sf"/>
</dbReference>
<gene>
    <name evidence="3" type="ORF">HHL17_06370</name>
</gene>
<name>A0A848GFE7_9BACT</name>
<comment type="caution">
    <text evidence="3">The sequence shown here is derived from an EMBL/GenBank/DDBJ whole genome shotgun (WGS) entry which is preliminary data.</text>
</comment>
<dbReference type="InterPro" id="IPR013538">
    <property type="entry name" value="ASHA1/2-like_C"/>
</dbReference>
<protein>
    <submittedName>
        <fullName evidence="3">SRPBCC domain-containing protein</fullName>
    </submittedName>
</protein>
<dbReference type="Pfam" id="PF08327">
    <property type="entry name" value="AHSA1"/>
    <property type="match status" value="1"/>
</dbReference>
<keyword evidence="4" id="KW-1185">Reference proteome</keyword>
<dbReference type="RefSeq" id="WP_169223919.1">
    <property type="nucleotide sequence ID" value="NZ_JABBGC010000001.1"/>
</dbReference>
<dbReference type="Proteomes" id="UP000583266">
    <property type="component" value="Unassembled WGS sequence"/>
</dbReference>
<evidence type="ECO:0000259" key="2">
    <source>
        <dbReference type="Pfam" id="PF08327"/>
    </source>
</evidence>
<sequence length="181" mass="20420">MSNQSFTVTLLLDQSPSDVYEAVINPRAWWSEEIEGATSKAGDVFDYHFEDIHRSKMKLTESVPDKRVVWLVLENAFKPGLFDEAAGGHAKHDGFENDKAEWVDTHVVFDITRENGKTRLRFTHDGLVPDYECYDVCINGWSHYIQGSLHSLITTGKGQPNKTGRPMTTDEEKFNAAVGNV</sequence>
<dbReference type="CDD" id="cd07814">
    <property type="entry name" value="SRPBCC_CalC_Aha1-like"/>
    <property type="match status" value="1"/>
</dbReference>
<dbReference type="Gene3D" id="3.30.530.20">
    <property type="match status" value="1"/>
</dbReference>